<comment type="caution">
    <text evidence="2">The sequence shown here is derived from an EMBL/GenBank/DDBJ whole genome shotgun (WGS) entry which is preliminary data.</text>
</comment>
<evidence type="ECO:0000259" key="1">
    <source>
        <dbReference type="Pfam" id="PF13358"/>
    </source>
</evidence>
<dbReference type="Gene3D" id="3.30.420.10">
    <property type="entry name" value="Ribonuclease H-like superfamily/Ribonuclease H"/>
    <property type="match status" value="1"/>
</dbReference>
<dbReference type="Proteomes" id="UP000288716">
    <property type="component" value="Unassembled WGS sequence"/>
</dbReference>
<proteinExistence type="predicted"/>
<accession>A0A443RVF7</accession>
<feature type="domain" description="Tc1-like transposase DDE" evidence="1">
    <location>
        <begin position="8"/>
        <end position="107"/>
    </location>
</feature>
<organism evidence="2 3">
    <name type="scientific">Leptotrombidium deliense</name>
    <dbReference type="NCBI Taxonomy" id="299467"/>
    <lineage>
        <taxon>Eukaryota</taxon>
        <taxon>Metazoa</taxon>
        <taxon>Ecdysozoa</taxon>
        <taxon>Arthropoda</taxon>
        <taxon>Chelicerata</taxon>
        <taxon>Arachnida</taxon>
        <taxon>Acari</taxon>
        <taxon>Acariformes</taxon>
        <taxon>Trombidiformes</taxon>
        <taxon>Prostigmata</taxon>
        <taxon>Anystina</taxon>
        <taxon>Parasitengona</taxon>
        <taxon>Trombiculoidea</taxon>
        <taxon>Trombiculidae</taxon>
        <taxon>Leptotrombidium</taxon>
    </lineage>
</organism>
<evidence type="ECO:0000313" key="2">
    <source>
        <dbReference type="EMBL" id="RWS19371.1"/>
    </source>
</evidence>
<name>A0A443RVF7_9ACAR</name>
<dbReference type="InterPro" id="IPR036397">
    <property type="entry name" value="RNaseH_sf"/>
</dbReference>
<dbReference type="Pfam" id="PF13358">
    <property type="entry name" value="DDE_3"/>
    <property type="match status" value="1"/>
</dbReference>
<protein>
    <recommendedName>
        <fullName evidence="1">Tc1-like transposase DDE domain-containing protein</fullName>
    </recommendedName>
</protein>
<evidence type="ECO:0000313" key="3">
    <source>
        <dbReference type="Proteomes" id="UP000288716"/>
    </source>
</evidence>
<dbReference type="AlphaFoldDB" id="A0A443RVF7"/>
<dbReference type="GO" id="GO:0003676">
    <property type="term" value="F:nucleic acid binding"/>
    <property type="evidence" value="ECO:0007669"/>
    <property type="project" value="InterPro"/>
</dbReference>
<gene>
    <name evidence="2" type="ORF">B4U80_09267</name>
</gene>
<dbReference type="EMBL" id="NCKV01027057">
    <property type="protein sequence ID" value="RWS19371.1"/>
    <property type="molecule type" value="Genomic_DNA"/>
</dbReference>
<dbReference type="OrthoDB" id="9996331at2759"/>
<dbReference type="VEuPathDB" id="VectorBase:LDEU012669"/>
<sequence length="136" mass="15624">MSRRRRGRFSMNFHGWICANGTGGLVWLDGSFNSQVYKELLQKIIPEIDAEFPDGTYVYQQDNAPVHTARIIREFFEEQSVERSPWPAYSPDLNPIENVWGNMAKAVDIFCRQSPVAPTKDQMIDMIEIAWSIVAI</sequence>
<keyword evidence="3" id="KW-1185">Reference proteome</keyword>
<dbReference type="InterPro" id="IPR038717">
    <property type="entry name" value="Tc1-like_DDE_dom"/>
</dbReference>
<reference evidence="2 3" key="1">
    <citation type="journal article" date="2018" name="Gigascience">
        <title>Genomes of trombidid mites reveal novel predicted allergens and laterally-transferred genes associated with secondary metabolism.</title>
        <authorList>
            <person name="Dong X."/>
            <person name="Chaisiri K."/>
            <person name="Xia D."/>
            <person name="Armstrong S.D."/>
            <person name="Fang Y."/>
            <person name="Donnelly M.J."/>
            <person name="Kadowaki T."/>
            <person name="McGarry J.W."/>
            <person name="Darby A.C."/>
            <person name="Makepeace B.L."/>
        </authorList>
    </citation>
    <scope>NUCLEOTIDE SEQUENCE [LARGE SCALE GENOMIC DNA]</scope>
    <source>
        <strain evidence="2">UoL-UT</strain>
    </source>
</reference>
<dbReference type="STRING" id="299467.A0A443RVF7"/>